<reference evidence="10" key="2">
    <citation type="submission" date="2023-11" db="UniProtKB">
        <authorList>
            <consortium name="WormBaseParasite"/>
        </authorList>
    </citation>
    <scope>IDENTIFICATION</scope>
</reference>
<keyword evidence="4" id="KW-0378">Hydrolase</keyword>
<dbReference type="InterPro" id="IPR001365">
    <property type="entry name" value="A_deaminase_dom"/>
</dbReference>
<protein>
    <recommendedName>
        <fullName evidence="8">Adenosine deaminase domain-containing protein</fullName>
    </recommendedName>
</protein>
<evidence type="ECO:0000256" key="2">
    <source>
        <dbReference type="ARBA" id="ARBA00006676"/>
    </source>
</evidence>
<dbReference type="Gene3D" id="3.20.20.140">
    <property type="entry name" value="Metal-dependent hydrolases"/>
    <property type="match status" value="1"/>
</dbReference>
<evidence type="ECO:0000256" key="4">
    <source>
        <dbReference type="ARBA" id="ARBA00022801"/>
    </source>
</evidence>
<dbReference type="SUPFAM" id="SSF51556">
    <property type="entry name" value="Metallo-dependent hydrolases"/>
    <property type="match status" value="1"/>
</dbReference>
<comment type="similarity">
    <text evidence="2">Belongs to the metallo-dependent hydrolases superfamily. Adenosine and AMP deaminases family.</text>
</comment>
<comment type="catalytic activity">
    <reaction evidence="7">
        <text>N(6)-methyl-AMP + H2O + H(+) = IMP + methylamine</text>
        <dbReference type="Rhea" id="RHEA:16001"/>
        <dbReference type="ChEBI" id="CHEBI:15377"/>
        <dbReference type="ChEBI" id="CHEBI:15378"/>
        <dbReference type="ChEBI" id="CHEBI:58053"/>
        <dbReference type="ChEBI" id="CHEBI:59338"/>
        <dbReference type="ChEBI" id="CHEBI:144842"/>
    </reaction>
    <physiologicalReaction direction="left-to-right" evidence="7">
        <dbReference type="Rhea" id="RHEA:16002"/>
    </physiologicalReaction>
</comment>
<keyword evidence="3" id="KW-0479">Metal-binding</keyword>
<reference evidence="9" key="1">
    <citation type="submission" date="2022-06" db="EMBL/GenBank/DDBJ databases">
        <authorList>
            <person name="Berger JAMES D."/>
            <person name="Berger JAMES D."/>
        </authorList>
    </citation>
    <scope>NUCLEOTIDE SEQUENCE [LARGE SCALE GENOMIC DNA]</scope>
</reference>
<dbReference type="AlphaFoldDB" id="A0AA85JR96"/>
<keyword evidence="9" id="KW-1185">Reference proteome</keyword>
<evidence type="ECO:0000313" key="10">
    <source>
        <dbReference type="WBParaSite" id="TREG1_52020.1"/>
    </source>
</evidence>
<organism evidence="9 10">
    <name type="scientific">Trichobilharzia regenti</name>
    <name type="common">Nasal bird schistosome</name>
    <dbReference type="NCBI Taxonomy" id="157069"/>
    <lineage>
        <taxon>Eukaryota</taxon>
        <taxon>Metazoa</taxon>
        <taxon>Spiralia</taxon>
        <taxon>Lophotrochozoa</taxon>
        <taxon>Platyhelminthes</taxon>
        <taxon>Trematoda</taxon>
        <taxon>Digenea</taxon>
        <taxon>Strigeidida</taxon>
        <taxon>Schistosomatoidea</taxon>
        <taxon>Schistosomatidae</taxon>
        <taxon>Trichobilharzia</taxon>
    </lineage>
</organism>
<dbReference type="InterPro" id="IPR032466">
    <property type="entry name" value="Metal_Hydrolase"/>
</dbReference>
<evidence type="ECO:0000256" key="3">
    <source>
        <dbReference type="ARBA" id="ARBA00022723"/>
    </source>
</evidence>
<keyword evidence="6" id="KW-0546">Nucleotide metabolism</keyword>
<dbReference type="PANTHER" id="PTHR11409:SF42">
    <property type="entry name" value="ADENOSINE DEAMINASE-LIKE PROTEIN"/>
    <property type="match status" value="1"/>
</dbReference>
<keyword evidence="5" id="KW-0862">Zinc</keyword>
<dbReference type="Pfam" id="PF00962">
    <property type="entry name" value="A_deaminase"/>
    <property type="match status" value="1"/>
</dbReference>
<evidence type="ECO:0000256" key="1">
    <source>
        <dbReference type="ARBA" id="ARBA00001947"/>
    </source>
</evidence>
<dbReference type="GO" id="GO:0004000">
    <property type="term" value="F:adenosine deaminase activity"/>
    <property type="evidence" value="ECO:0007669"/>
    <property type="project" value="TreeGrafter"/>
</dbReference>
<dbReference type="GO" id="GO:0006154">
    <property type="term" value="P:adenosine catabolic process"/>
    <property type="evidence" value="ECO:0007669"/>
    <property type="project" value="TreeGrafter"/>
</dbReference>
<name>A0AA85JR96_TRIRE</name>
<evidence type="ECO:0000259" key="8">
    <source>
        <dbReference type="Pfam" id="PF00962"/>
    </source>
</evidence>
<feature type="domain" description="Adenosine deaminase" evidence="8">
    <location>
        <begin position="11"/>
        <end position="334"/>
    </location>
</feature>
<dbReference type="InterPro" id="IPR006330">
    <property type="entry name" value="Ado/ade_deaminase"/>
</dbReference>
<dbReference type="GO" id="GO:0046872">
    <property type="term" value="F:metal ion binding"/>
    <property type="evidence" value="ECO:0007669"/>
    <property type="project" value="UniProtKB-KW"/>
</dbReference>
<evidence type="ECO:0000256" key="5">
    <source>
        <dbReference type="ARBA" id="ARBA00022833"/>
    </source>
</evidence>
<dbReference type="WBParaSite" id="TREG1_52020.1">
    <property type="protein sequence ID" value="TREG1_52020.1"/>
    <property type="gene ID" value="TREG1_52020"/>
</dbReference>
<dbReference type="PANTHER" id="PTHR11409">
    <property type="entry name" value="ADENOSINE DEAMINASE"/>
    <property type="match status" value="1"/>
</dbReference>
<dbReference type="GO" id="GO:0009117">
    <property type="term" value="P:nucleotide metabolic process"/>
    <property type="evidence" value="ECO:0007669"/>
    <property type="project" value="UniProtKB-KW"/>
</dbReference>
<dbReference type="Proteomes" id="UP000050795">
    <property type="component" value="Unassembled WGS sequence"/>
</dbReference>
<evidence type="ECO:0000256" key="6">
    <source>
        <dbReference type="ARBA" id="ARBA00023080"/>
    </source>
</evidence>
<accession>A0AA85JR96</accession>
<evidence type="ECO:0000256" key="7">
    <source>
        <dbReference type="ARBA" id="ARBA00048787"/>
    </source>
</evidence>
<comment type="cofactor">
    <cofactor evidence="1">
        <name>Zn(2+)</name>
        <dbReference type="ChEBI" id="CHEBI:29105"/>
    </cofactor>
</comment>
<dbReference type="GO" id="GO:0046103">
    <property type="term" value="P:inosine biosynthetic process"/>
    <property type="evidence" value="ECO:0007669"/>
    <property type="project" value="TreeGrafter"/>
</dbReference>
<evidence type="ECO:0000313" key="9">
    <source>
        <dbReference type="Proteomes" id="UP000050795"/>
    </source>
</evidence>
<sequence length="347" mass="38999">MNVTNFFHSLPKIELHAHLSGSISRTFLKNEVTAHQDIHNIHSCFDNCLREGDLKGCFDFFRTTHNLIQTPEILESATTSVVEEFHQDNVIYLELRTTLRPLPTHRSYLNAVIKGIQNAPSVIDGKMCVTLLLSIDRSKSVDDALITLNLAKENLSNGLISGLDVSGNPQVGNLCDFIPILNAAHLYGLKTTVHIAEIADQSEDWLRFLKNHLPDRLGHGTFLTNSDVNATAAKEVVLNSHIPLELCLTSNIKSKTVETYESHHINYWMNREHPVCICTDDKGLFECTLSGEYQLAVERCGLSQQQVFKILDNSVDMTFCSENTKSQLSSKIKEYSNSFLSDCQEYN</sequence>
<proteinExistence type="inferred from homology"/>